<dbReference type="PIRSF" id="PIRSF002122">
    <property type="entry name" value="RPS7p_RPS7a_RPS5e_RPS7o"/>
    <property type="match status" value="1"/>
</dbReference>
<evidence type="ECO:0000256" key="6">
    <source>
        <dbReference type="HAMAP-Rule" id="MF_00480"/>
    </source>
</evidence>
<gene>
    <name evidence="6 9" type="primary">rps7</name>
</gene>
<dbReference type="Gene3D" id="1.10.455.10">
    <property type="entry name" value="Ribosomal protein S7 domain"/>
    <property type="match status" value="1"/>
</dbReference>
<organism evidence="9">
    <name type="scientific">Helminthostachys zeylanica</name>
    <name type="common">Flowering fern</name>
    <name type="synonym">Osmunda zeylanica</name>
    <dbReference type="NCBI Taxonomy" id="41913"/>
    <lineage>
        <taxon>Eukaryota</taxon>
        <taxon>Viridiplantae</taxon>
        <taxon>Streptophyta</taxon>
        <taxon>Embryophyta</taxon>
        <taxon>Tracheophyta</taxon>
        <taxon>Polypodiopsida</taxon>
        <taxon>Ophioglossidae</taxon>
        <taxon>Ophioglossales</taxon>
        <taxon>Ophioglossaceae</taxon>
        <taxon>Helminthostachyoideae</taxon>
        <taxon>Helminthostachys</taxon>
    </lineage>
</organism>
<dbReference type="GO" id="GO:0015935">
    <property type="term" value="C:small ribosomal subunit"/>
    <property type="evidence" value="ECO:0007669"/>
    <property type="project" value="InterPro"/>
</dbReference>
<dbReference type="CDD" id="cd14871">
    <property type="entry name" value="uS7_Chloroplast"/>
    <property type="match status" value="1"/>
</dbReference>
<name>A0A1C6ZVS0_HELZY</name>
<reference evidence="9" key="1">
    <citation type="submission" date="2016-11" db="EMBL/GenBank/DDBJ databases">
        <title>The chloroplast genome sequences of Ophioglossaceae.</title>
        <authorList>
            <person name="Kim H.T."/>
            <person name="Kim K.-J."/>
        </authorList>
    </citation>
    <scope>NUCLEOTIDE SEQUENCE</scope>
</reference>
<keyword evidence="3 6" id="KW-0694">RNA-binding</keyword>
<comment type="subunit">
    <text evidence="6">Part of the 30S ribosomal subunit.</text>
</comment>
<dbReference type="GO" id="GO:0019843">
    <property type="term" value="F:rRNA binding"/>
    <property type="evidence" value="ECO:0007669"/>
    <property type="project" value="UniProtKB-UniRule"/>
</dbReference>
<dbReference type="FunFam" id="1.10.455.10:FF:000001">
    <property type="entry name" value="30S ribosomal protein S7"/>
    <property type="match status" value="1"/>
</dbReference>
<dbReference type="EMBL" id="KM817788">
    <property type="protein sequence ID" value="AJB98446.1"/>
    <property type="molecule type" value="Genomic_DNA"/>
</dbReference>
<dbReference type="PANTHER" id="PTHR11205">
    <property type="entry name" value="RIBOSOMAL PROTEIN S7"/>
    <property type="match status" value="1"/>
</dbReference>
<comment type="function">
    <text evidence="6">One of the primary rRNA binding proteins, it binds directly to 16S rRNA where it nucleates assembly of the head domain of the 30S subunit.</text>
</comment>
<keyword evidence="9" id="KW-0934">Plastid</keyword>
<evidence type="ECO:0000256" key="2">
    <source>
        <dbReference type="ARBA" id="ARBA00022730"/>
    </source>
</evidence>
<keyword evidence="4 6" id="KW-0689">Ribosomal protein</keyword>
<keyword evidence="9" id="KW-0150">Chloroplast</keyword>
<dbReference type="InterPro" id="IPR020606">
    <property type="entry name" value="Ribosomal_uS7_CS"/>
</dbReference>
<dbReference type="PROSITE" id="PS00052">
    <property type="entry name" value="RIBOSOMAL_S7"/>
    <property type="match status" value="1"/>
</dbReference>
<dbReference type="Pfam" id="PF00177">
    <property type="entry name" value="Ribosomal_S7"/>
    <property type="match status" value="1"/>
</dbReference>
<dbReference type="SUPFAM" id="SSF47973">
    <property type="entry name" value="Ribosomal protein S7"/>
    <property type="match status" value="1"/>
</dbReference>
<evidence type="ECO:0000256" key="3">
    <source>
        <dbReference type="ARBA" id="ARBA00022884"/>
    </source>
</evidence>
<keyword evidence="5 6" id="KW-0687">Ribonucleoprotein</keyword>
<protein>
    <recommendedName>
        <fullName evidence="6">Small ribosomal subunit protein uS7c</fullName>
    </recommendedName>
</protein>
<dbReference type="InterPro" id="IPR000235">
    <property type="entry name" value="Ribosomal_uS7"/>
</dbReference>
<sequence>MSRRSNAGVRTSKSDPIYRNRLVNMLVNRILRDGKKSLAYGILYQAMKRIKQTTGKNPLYVLRQAIRGVTPNVAVRSRRIGGSTYQVPVEIVPAQGKAPAVRWILGASRKRSGRDMASKLGYELVDAAGNNGSAVRKRMETHKMAEANRAFAHFR</sequence>
<proteinExistence type="inferred from homology"/>
<evidence type="ECO:0000256" key="7">
    <source>
        <dbReference type="RuleBase" id="RU003619"/>
    </source>
</evidence>
<evidence type="ECO:0000256" key="5">
    <source>
        <dbReference type="ARBA" id="ARBA00023274"/>
    </source>
</evidence>
<dbReference type="GO" id="GO:0006412">
    <property type="term" value="P:translation"/>
    <property type="evidence" value="ECO:0007669"/>
    <property type="project" value="UniProtKB-UniRule"/>
</dbReference>
<dbReference type="AlphaFoldDB" id="A0A1C6ZVS0"/>
<feature type="domain" description="Small ribosomal subunit protein uS7" evidence="8">
    <location>
        <begin position="3"/>
        <end position="149"/>
    </location>
</feature>
<comment type="similarity">
    <text evidence="1 6 7">Belongs to the universal ribosomal protein uS7 family.</text>
</comment>
<keyword evidence="2 6" id="KW-0699">rRNA-binding</keyword>
<dbReference type="InterPro" id="IPR005717">
    <property type="entry name" value="Ribosomal_uS7_bac/org-type"/>
</dbReference>
<dbReference type="HAMAP" id="MF_00480_B">
    <property type="entry name" value="Ribosomal_uS7_B"/>
    <property type="match status" value="1"/>
</dbReference>
<evidence type="ECO:0000259" key="8">
    <source>
        <dbReference type="Pfam" id="PF00177"/>
    </source>
</evidence>
<evidence type="ECO:0000256" key="4">
    <source>
        <dbReference type="ARBA" id="ARBA00022980"/>
    </source>
</evidence>
<dbReference type="GO" id="GO:0009507">
    <property type="term" value="C:chloroplast"/>
    <property type="evidence" value="ECO:0007669"/>
    <property type="project" value="UniProtKB-SubCell"/>
</dbReference>
<comment type="subcellular location">
    <subcellularLocation>
        <location evidence="6">Plastid</location>
        <location evidence="6">Chloroplast</location>
    </subcellularLocation>
</comment>
<dbReference type="NCBIfam" id="TIGR01029">
    <property type="entry name" value="rpsG_bact"/>
    <property type="match status" value="1"/>
</dbReference>
<dbReference type="GO" id="GO:0003735">
    <property type="term" value="F:structural constituent of ribosome"/>
    <property type="evidence" value="ECO:0007669"/>
    <property type="project" value="InterPro"/>
</dbReference>
<dbReference type="InterPro" id="IPR023798">
    <property type="entry name" value="Ribosomal_uS7_dom"/>
</dbReference>
<evidence type="ECO:0000313" key="9">
    <source>
        <dbReference type="EMBL" id="AJB98446.1"/>
    </source>
</evidence>
<evidence type="ECO:0000256" key="1">
    <source>
        <dbReference type="ARBA" id="ARBA00007151"/>
    </source>
</evidence>
<dbReference type="InterPro" id="IPR036823">
    <property type="entry name" value="Ribosomal_uS7_dom_sf"/>
</dbReference>
<accession>A0A1C6ZVS0</accession>
<geneLocation type="chloroplast" evidence="9"/>